<dbReference type="SUPFAM" id="SSF75169">
    <property type="entry name" value="DsrEFH-like"/>
    <property type="match status" value="1"/>
</dbReference>
<reference evidence="1 2" key="1">
    <citation type="submission" date="2019-04" db="EMBL/GenBank/DDBJ databases">
        <title>A pseudo-fructophilic Leuconostoc citreum strain F192-5 isolated from peel of satsuma mandarin: the first report for isolation and characterization of strain-dependent fructophilic-like characteristics.</title>
        <authorList>
            <person name="Maeno S."/>
            <person name="Tanizawa Y."/>
            <person name="Kajikawa A."/>
            <person name="Kanesaki Y."/>
            <person name="Kubota E."/>
            <person name="Arita M."/>
            <person name="Leon D."/>
            <person name="Endo A."/>
        </authorList>
    </citation>
    <scope>NUCLEOTIDE SEQUENCE [LARGE SCALE GENOMIC DNA]</scope>
    <source>
        <strain evidence="1 2">F192-5</strain>
    </source>
</reference>
<dbReference type="RefSeq" id="WP_149334673.1">
    <property type="nucleotide sequence ID" value="NZ_BJJW01000010.1"/>
</dbReference>
<name>A0A5A5U2W6_LEUCI</name>
<dbReference type="InterPro" id="IPR003787">
    <property type="entry name" value="Sulphur_relay_DsrE/F-like"/>
</dbReference>
<evidence type="ECO:0000313" key="1">
    <source>
        <dbReference type="EMBL" id="GDZ84332.1"/>
    </source>
</evidence>
<dbReference type="EMBL" id="BJJW01000010">
    <property type="protein sequence ID" value="GDZ84332.1"/>
    <property type="molecule type" value="Genomic_DNA"/>
</dbReference>
<sequence length="110" mass="12552">MNVIVHIDETNKWPTVLSNLSHLYEHWQQSHDDGIIELLVNGEAVTQVRQDADINLTDLYRRGIDVAVCNNSLQQRQILPKQVQAESRILPSGVVELVNKQHQGFAYIKP</sequence>
<dbReference type="PANTHER" id="PTHR37691:SF1">
    <property type="entry name" value="BLR3518 PROTEIN"/>
    <property type="match status" value="1"/>
</dbReference>
<dbReference type="Pfam" id="PF02635">
    <property type="entry name" value="DsrE"/>
    <property type="match status" value="1"/>
</dbReference>
<dbReference type="AlphaFoldDB" id="A0A5A5U2W6"/>
<proteinExistence type="predicted"/>
<accession>A0A5A5U2W6</accession>
<protein>
    <submittedName>
        <fullName evidence="1">Sulfur reduction protein DsrE</fullName>
    </submittedName>
</protein>
<evidence type="ECO:0000313" key="2">
    <source>
        <dbReference type="Proteomes" id="UP000323274"/>
    </source>
</evidence>
<dbReference type="Proteomes" id="UP000323274">
    <property type="component" value="Unassembled WGS sequence"/>
</dbReference>
<gene>
    <name evidence="1" type="ORF">LCIT_15740</name>
</gene>
<dbReference type="Gene3D" id="3.40.1260.10">
    <property type="entry name" value="DsrEFH-like"/>
    <property type="match status" value="1"/>
</dbReference>
<comment type="caution">
    <text evidence="1">The sequence shown here is derived from an EMBL/GenBank/DDBJ whole genome shotgun (WGS) entry which is preliminary data.</text>
</comment>
<dbReference type="InterPro" id="IPR027396">
    <property type="entry name" value="DsrEFH-like"/>
</dbReference>
<organism evidence="1 2">
    <name type="scientific">Leuconostoc citreum</name>
    <dbReference type="NCBI Taxonomy" id="33964"/>
    <lineage>
        <taxon>Bacteria</taxon>
        <taxon>Bacillati</taxon>
        <taxon>Bacillota</taxon>
        <taxon>Bacilli</taxon>
        <taxon>Lactobacillales</taxon>
        <taxon>Lactobacillaceae</taxon>
        <taxon>Leuconostoc</taxon>
    </lineage>
</organism>
<dbReference type="PANTHER" id="PTHR37691">
    <property type="entry name" value="BLR3518 PROTEIN"/>
    <property type="match status" value="1"/>
</dbReference>